<dbReference type="PANTHER" id="PTHR45798:SF97">
    <property type="entry name" value="ALCOHOL-SENSITIVE RING FINGER PROTEIN 1"/>
    <property type="match status" value="1"/>
</dbReference>
<evidence type="ECO:0000256" key="3">
    <source>
        <dbReference type="ARBA" id="ARBA00022833"/>
    </source>
</evidence>
<dbReference type="SMART" id="SM00184">
    <property type="entry name" value="RING"/>
    <property type="match status" value="1"/>
</dbReference>
<dbReference type="Pfam" id="PF13639">
    <property type="entry name" value="zf-RING_2"/>
    <property type="match status" value="1"/>
</dbReference>
<feature type="transmembrane region" description="Helical" evidence="5">
    <location>
        <begin position="287"/>
        <end position="311"/>
    </location>
</feature>
<evidence type="ECO:0000313" key="7">
    <source>
        <dbReference type="EMBL" id="CAD8074481.1"/>
    </source>
</evidence>
<evidence type="ECO:0000256" key="5">
    <source>
        <dbReference type="SAM" id="Phobius"/>
    </source>
</evidence>
<keyword evidence="1" id="KW-0479">Metal-binding</keyword>
<reference evidence="7" key="1">
    <citation type="submission" date="2021-01" db="EMBL/GenBank/DDBJ databases">
        <authorList>
            <consortium name="Genoscope - CEA"/>
            <person name="William W."/>
        </authorList>
    </citation>
    <scope>NUCLEOTIDE SEQUENCE</scope>
</reference>
<sequence length="472" mass="54805">MSSLNKNRKDIELKYICWQSVNINLKFMFLQIQFFFLSVYSATQIYQKTLETAYMQFSYKLDSSKQHLIELIIYQFPDDQQCLPYLEVNSTLNGVTQTLNDEQGYATKSKVQQIYVQCDEIQIGVSNRKLTFIPESNLSKVIQFSITIFDSPPEKLVCFFPTYGQDCQQDMEEIETETSTTLIVPRHSWNYVYYTLDNYDYKIEAESDGVSFVVALLPIDKASKTILPSFQSHLFLLNQNGDSEQIKLKRQSEIQSYIFAVGVYNLDDEASITLTIHQQSEDEEGSFPLWAILTIIGVFILGILISIFIICQIRKQAKVYEEQPKIPLEVLDKYMPIKQVPKYQLTETCCICLVQFLRRDQTRETPCKHFFHTNCLRDWTKKNTTCPVCRQELGEIDIQKYLCLSQLTHKNEIDNSNSHQGDLPKIPLTQLRISDHEINTRGLIIIDNSPSNQHSHSDRLSLNLIEDQIVEH</sequence>
<organism evidence="7 8">
    <name type="scientific">Paramecium sonneborni</name>
    <dbReference type="NCBI Taxonomy" id="65129"/>
    <lineage>
        <taxon>Eukaryota</taxon>
        <taxon>Sar</taxon>
        <taxon>Alveolata</taxon>
        <taxon>Ciliophora</taxon>
        <taxon>Intramacronucleata</taxon>
        <taxon>Oligohymenophorea</taxon>
        <taxon>Peniculida</taxon>
        <taxon>Parameciidae</taxon>
        <taxon>Paramecium</taxon>
    </lineage>
</organism>
<evidence type="ECO:0000313" key="8">
    <source>
        <dbReference type="Proteomes" id="UP000692954"/>
    </source>
</evidence>
<feature type="transmembrane region" description="Helical" evidence="5">
    <location>
        <begin position="21"/>
        <end position="40"/>
    </location>
</feature>
<evidence type="ECO:0000256" key="2">
    <source>
        <dbReference type="ARBA" id="ARBA00022771"/>
    </source>
</evidence>
<keyword evidence="5" id="KW-0472">Membrane</keyword>
<proteinExistence type="predicted"/>
<dbReference type="InterPro" id="IPR001841">
    <property type="entry name" value="Znf_RING"/>
</dbReference>
<evidence type="ECO:0000256" key="4">
    <source>
        <dbReference type="PROSITE-ProRule" id="PRU00175"/>
    </source>
</evidence>
<dbReference type="EMBL" id="CAJJDN010000032">
    <property type="protein sequence ID" value="CAD8074481.1"/>
    <property type="molecule type" value="Genomic_DNA"/>
</dbReference>
<feature type="domain" description="RING-type" evidence="6">
    <location>
        <begin position="349"/>
        <end position="390"/>
    </location>
</feature>
<evidence type="ECO:0000259" key="6">
    <source>
        <dbReference type="PROSITE" id="PS50089"/>
    </source>
</evidence>
<dbReference type="OrthoDB" id="298050at2759"/>
<keyword evidence="8" id="KW-1185">Reference proteome</keyword>
<keyword evidence="2 4" id="KW-0863">Zinc-finger</keyword>
<gene>
    <name evidence="7" type="ORF">PSON_ATCC_30995.1.T0320116</name>
</gene>
<name>A0A8S1M999_9CILI</name>
<keyword evidence="3" id="KW-0862">Zinc</keyword>
<comment type="caution">
    <text evidence="7">The sequence shown here is derived from an EMBL/GenBank/DDBJ whole genome shotgun (WGS) entry which is preliminary data.</text>
</comment>
<dbReference type="AlphaFoldDB" id="A0A8S1M999"/>
<keyword evidence="5" id="KW-1133">Transmembrane helix</keyword>
<dbReference type="PROSITE" id="PS50089">
    <property type="entry name" value="ZF_RING_2"/>
    <property type="match status" value="1"/>
</dbReference>
<evidence type="ECO:0000256" key="1">
    <source>
        <dbReference type="ARBA" id="ARBA00022723"/>
    </source>
</evidence>
<dbReference type="InterPro" id="IPR052788">
    <property type="entry name" value="RING-type_E3_ligase_ATL"/>
</dbReference>
<protein>
    <recommendedName>
        <fullName evidence="6">RING-type domain-containing protein</fullName>
    </recommendedName>
</protein>
<keyword evidence="5" id="KW-0812">Transmembrane</keyword>
<dbReference type="PANTHER" id="PTHR45798">
    <property type="entry name" value="RING-H2 FINGER PROTEIN ATL61-RELATED-RELATED"/>
    <property type="match status" value="1"/>
</dbReference>
<accession>A0A8S1M999</accession>
<dbReference type="Proteomes" id="UP000692954">
    <property type="component" value="Unassembled WGS sequence"/>
</dbReference>
<dbReference type="GO" id="GO:0008270">
    <property type="term" value="F:zinc ion binding"/>
    <property type="evidence" value="ECO:0007669"/>
    <property type="project" value="UniProtKB-KW"/>
</dbReference>